<accession>A0ABR3KQ39</accession>
<gene>
    <name evidence="2" type="ORF">TSPI_10510</name>
</gene>
<protein>
    <submittedName>
        <fullName evidence="2">CRISPR system CMR subunit</fullName>
    </submittedName>
</protein>
<comment type="caution">
    <text evidence="2">The sequence shown here is derived from an EMBL/GenBank/DDBJ whole genome shotgun (WGS) entry which is preliminary data.</text>
</comment>
<name>A0ABR3KQ39_TRISP</name>
<proteinExistence type="predicted"/>
<evidence type="ECO:0000256" key="1">
    <source>
        <dbReference type="SAM" id="MobiDB-lite"/>
    </source>
</evidence>
<keyword evidence="3" id="KW-1185">Reference proteome</keyword>
<reference evidence="2 3" key="1">
    <citation type="submission" date="2024-07" db="EMBL/GenBank/DDBJ databases">
        <title>Enhanced genomic and transcriptomic resources for Trichinella pseudospiralis and T. spiralis underpin the discovery of pronounced molecular differences between stages and species.</title>
        <authorList>
            <person name="Pasi K.K."/>
            <person name="La Rosa G."/>
            <person name="Gomez-Morales M.A."/>
            <person name="Tosini F."/>
            <person name="Sumanam S."/>
            <person name="Young N.D."/>
            <person name="Chang B.C."/>
            <person name="Robin G.B."/>
        </authorList>
    </citation>
    <scope>NUCLEOTIDE SEQUENCE [LARGE SCALE GENOMIC DNA]</scope>
    <source>
        <strain evidence="2">ISS534</strain>
    </source>
</reference>
<evidence type="ECO:0000313" key="3">
    <source>
        <dbReference type="Proteomes" id="UP001558632"/>
    </source>
</evidence>
<feature type="region of interest" description="Disordered" evidence="1">
    <location>
        <begin position="447"/>
        <end position="473"/>
    </location>
</feature>
<dbReference type="EMBL" id="JBEUSY010000251">
    <property type="protein sequence ID" value="KAL1241330.1"/>
    <property type="molecule type" value="Genomic_DNA"/>
</dbReference>
<organism evidence="2 3">
    <name type="scientific">Trichinella spiralis</name>
    <name type="common">Trichina worm</name>
    <dbReference type="NCBI Taxonomy" id="6334"/>
    <lineage>
        <taxon>Eukaryota</taxon>
        <taxon>Metazoa</taxon>
        <taxon>Ecdysozoa</taxon>
        <taxon>Nematoda</taxon>
        <taxon>Enoplea</taxon>
        <taxon>Dorylaimia</taxon>
        <taxon>Trichinellida</taxon>
        <taxon>Trichinellidae</taxon>
        <taxon>Trichinella</taxon>
    </lineage>
</organism>
<feature type="compositionally biased region" description="Basic and acidic residues" evidence="1">
    <location>
        <begin position="513"/>
        <end position="524"/>
    </location>
</feature>
<feature type="region of interest" description="Disordered" evidence="1">
    <location>
        <begin position="509"/>
        <end position="530"/>
    </location>
</feature>
<evidence type="ECO:0000313" key="2">
    <source>
        <dbReference type="EMBL" id="KAL1241330.1"/>
    </source>
</evidence>
<dbReference type="Proteomes" id="UP001558632">
    <property type="component" value="Unassembled WGS sequence"/>
</dbReference>
<sequence length="596" mass="67304">MFDSCNSFSEEFSFLKDVPLSELAGKVREYCESMINQIDAENVFTNVLVGLENYFSVNFCCTDDDSLYGIMEEDDECSTSTSNSVKAVTTVKKISERVAKFLEENIVCSFSAFRKKASNLPCSAFSKAQQYKLQGFFYLAVLWGKTKEDKVLDRDTLNNVADYFQALTLLEGSKALNKILENFVFPMLSKHLPRHLTCLYMSLNVSLPSKLKKYRKFVESDSEDDLTRIGEDTVFSKLKILERISQEEKIPARRTDKTKSTLPFEKMCNPLKKSCSLLEIPHHRFVKVAAGQEHSVDFTKYRMKSPEQSSFQSLYSVYRGLSPTTVKLSKELEEMLSSSGSFCDDSLLKTPEKHTEMLKRLMPESALSPCTPKGFHSFEESTTPDLSLRGKSLSSPNFATISSDANEPWSPETRKSLIMGINRVKSTPNFSNYSCIFSDVSESSMPAVQLEDDSSSDCMSPLPAKRSKTLSDQDADKVLAPATPLFKQRLPSLFRRAKSRLEKFGVQTVLETPPDKTNSEEDGKLSSTAASNASRNRDSCWFNMLTANFVKLIVKIVFGNYLMPLLFAKHRTEKIHFTAYIKIYYVVSVGFVEKVC</sequence>